<dbReference type="RefSeq" id="WP_028729854.1">
    <property type="nucleotide sequence ID" value="NZ_KE386764.1"/>
</dbReference>
<dbReference type="STRING" id="1203610.HMPREF1536_02557"/>
<gene>
    <name evidence="2" type="ORF">HMPREF1536_02557</name>
</gene>
<evidence type="ECO:0000313" key="3">
    <source>
        <dbReference type="Proteomes" id="UP000033035"/>
    </source>
</evidence>
<dbReference type="Gene3D" id="2.40.128.130">
    <property type="entry name" value="Autotransporter beta-domain"/>
    <property type="match status" value="1"/>
</dbReference>
<organism evidence="2 3">
    <name type="scientific">Parabacteroides gordonii MS-1 = DSM 23371</name>
    <dbReference type="NCBI Taxonomy" id="1203610"/>
    <lineage>
        <taxon>Bacteria</taxon>
        <taxon>Pseudomonadati</taxon>
        <taxon>Bacteroidota</taxon>
        <taxon>Bacteroidia</taxon>
        <taxon>Bacteroidales</taxon>
        <taxon>Tannerellaceae</taxon>
        <taxon>Parabacteroides</taxon>
    </lineage>
</organism>
<dbReference type="InterPro" id="IPR021958">
    <property type="entry name" value="DUF3575"/>
</dbReference>
<comment type="caution">
    <text evidence="2">The sequence shown here is derived from an EMBL/GenBank/DDBJ whole genome shotgun (WGS) entry which is preliminary data.</text>
</comment>
<dbReference type="EMBL" id="AQHW01000015">
    <property type="protein sequence ID" value="KKB55103.1"/>
    <property type="molecule type" value="Genomic_DNA"/>
</dbReference>
<feature type="signal peptide" evidence="1">
    <location>
        <begin position="1"/>
        <end position="19"/>
    </location>
</feature>
<keyword evidence="3" id="KW-1185">Reference proteome</keyword>
<dbReference type="Proteomes" id="UP000033035">
    <property type="component" value="Unassembled WGS sequence"/>
</dbReference>
<dbReference type="Pfam" id="PF12099">
    <property type="entry name" value="DUF3575"/>
    <property type="match status" value="1"/>
</dbReference>
<dbReference type="SUPFAM" id="SSF103515">
    <property type="entry name" value="Autotransporter"/>
    <property type="match status" value="1"/>
</dbReference>
<protein>
    <recommendedName>
        <fullName evidence="4">DUF3575 domain-containing protein</fullName>
    </recommendedName>
</protein>
<evidence type="ECO:0008006" key="4">
    <source>
        <dbReference type="Google" id="ProtNLM"/>
    </source>
</evidence>
<accession>A0A0F5JBM2</accession>
<dbReference type="AlphaFoldDB" id="A0A0F5JBM2"/>
<name>A0A0F5JBM2_9BACT</name>
<dbReference type="HOGENOM" id="CLU_085002_2_0_10"/>
<evidence type="ECO:0000313" key="2">
    <source>
        <dbReference type="EMBL" id="KKB55103.1"/>
    </source>
</evidence>
<sequence>MKKVLFLFLLLAGMTNVYGQKFAVKSNLLYDATATINLGVEVGLSKKWSLDLSGNYNGWMLGDDTRFKHWLVQPEVRYWLCEKFNGHFFGVHGHYADYNVGGIKFLGENMENNRYQGTLYGAGLSYGYQWLLSNRWSMEAVIGVGWAHLDHDKYPCAVCGNHTSKSKDYFGVTKAALSFIYFIK</sequence>
<proteinExistence type="predicted"/>
<reference evidence="2 3" key="1">
    <citation type="submission" date="2013-04" db="EMBL/GenBank/DDBJ databases">
        <title>The Genome Sequence of Parabacteroides gordonii DSM 23371.</title>
        <authorList>
            <consortium name="The Broad Institute Genomics Platform"/>
            <person name="Earl A."/>
            <person name="Ward D."/>
            <person name="Feldgarden M."/>
            <person name="Gevers D."/>
            <person name="Martens E."/>
            <person name="Sakamoto M."/>
            <person name="Benno Y."/>
            <person name="Suzuki N."/>
            <person name="Matsunaga N."/>
            <person name="Koshihara K."/>
            <person name="Seki M."/>
            <person name="Komiya H."/>
            <person name="Walker B."/>
            <person name="Young S."/>
            <person name="Zeng Q."/>
            <person name="Gargeya S."/>
            <person name="Fitzgerald M."/>
            <person name="Haas B."/>
            <person name="Abouelleil A."/>
            <person name="Allen A.W."/>
            <person name="Alvarado L."/>
            <person name="Arachchi H.M."/>
            <person name="Berlin A.M."/>
            <person name="Chapman S.B."/>
            <person name="Gainer-Dewar J."/>
            <person name="Goldberg J."/>
            <person name="Griggs A."/>
            <person name="Gujja S."/>
            <person name="Hansen M."/>
            <person name="Howarth C."/>
            <person name="Imamovic A."/>
            <person name="Ireland A."/>
            <person name="Larimer J."/>
            <person name="McCowan C."/>
            <person name="Murphy C."/>
            <person name="Pearson M."/>
            <person name="Poon T.W."/>
            <person name="Priest M."/>
            <person name="Roberts A."/>
            <person name="Saif S."/>
            <person name="Shea T."/>
            <person name="Sisk P."/>
            <person name="Sykes S."/>
            <person name="Wortman J."/>
            <person name="Nusbaum C."/>
            <person name="Birren B."/>
        </authorList>
    </citation>
    <scope>NUCLEOTIDE SEQUENCE [LARGE SCALE GENOMIC DNA]</scope>
    <source>
        <strain evidence="2 3">MS-1</strain>
    </source>
</reference>
<dbReference type="InterPro" id="IPR036709">
    <property type="entry name" value="Autotransporte_beta_dom_sf"/>
</dbReference>
<dbReference type="PATRIC" id="fig|1203610.3.peg.2626"/>
<feature type="chain" id="PRO_5002488985" description="DUF3575 domain-containing protein" evidence="1">
    <location>
        <begin position="20"/>
        <end position="184"/>
    </location>
</feature>
<keyword evidence="1" id="KW-0732">Signal</keyword>
<evidence type="ECO:0000256" key="1">
    <source>
        <dbReference type="SAM" id="SignalP"/>
    </source>
</evidence>